<dbReference type="Proteomes" id="UP000799118">
    <property type="component" value="Unassembled WGS sequence"/>
</dbReference>
<evidence type="ECO:0000313" key="1">
    <source>
        <dbReference type="EMBL" id="KAE9384356.1"/>
    </source>
</evidence>
<sequence length="220" mass="24616">MEDGDDYYTAFLTHLLKLAADQLATAPVDVPDKKKAWETVVMMVKLLRWRWTQTTAPAITSQLVEKIVEMVDERIGGAKEWVNEATENLQNASTRLETVAEKFAYLEDKINAFDPTAIIMGPTKTQITEPGEIPTRPMYAQMAGADASDIAHQLQHPNHSVAIQAGYMNNRRFVVRPEGETDADTSEPILLQKATHALEQLLEAEEEEKGSRQVVVVQKI</sequence>
<dbReference type="AlphaFoldDB" id="A0A6A4GFN0"/>
<proteinExistence type="predicted"/>
<evidence type="ECO:0000313" key="2">
    <source>
        <dbReference type="Proteomes" id="UP000799118"/>
    </source>
</evidence>
<reference evidence="1" key="1">
    <citation type="journal article" date="2019" name="Environ. Microbiol.">
        <title>Fungal ecological strategies reflected in gene transcription - a case study of two litter decomposers.</title>
        <authorList>
            <person name="Barbi F."/>
            <person name="Kohler A."/>
            <person name="Barry K."/>
            <person name="Baskaran P."/>
            <person name="Daum C."/>
            <person name="Fauchery L."/>
            <person name="Ihrmark K."/>
            <person name="Kuo A."/>
            <person name="LaButti K."/>
            <person name="Lipzen A."/>
            <person name="Morin E."/>
            <person name="Grigoriev I.V."/>
            <person name="Henrissat B."/>
            <person name="Lindahl B."/>
            <person name="Martin F."/>
        </authorList>
    </citation>
    <scope>NUCLEOTIDE SEQUENCE</scope>
    <source>
        <strain evidence="1">JB14</strain>
    </source>
</reference>
<organism evidence="1 2">
    <name type="scientific">Gymnopus androsaceus JB14</name>
    <dbReference type="NCBI Taxonomy" id="1447944"/>
    <lineage>
        <taxon>Eukaryota</taxon>
        <taxon>Fungi</taxon>
        <taxon>Dikarya</taxon>
        <taxon>Basidiomycota</taxon>
        <taxon>Agaricomycotina</taxon>
        <taxon>Agaricomycetes</taxon>
        <taxon>Agaricomycetidae</taxon>
        <taxon>Agaricales</taxon>
        <taxon>Marasmiineae</taxon>
        <taxon>Omphalotaceae</taxon>
        <taxon>Gymnopus</taxon>
    </lineage>
</organism>
<accession>A0A6A4GFN0</accession>
<protein>
    <submittedName>
        <fullName evidence="1">Uncharacterized protein</fullName>
    </submittedName>
</protein>
<gene>
    <name evidence="1" type="ORF">BT96DRAFT_950617</name>
</gene>
<dbReference type="EMBL" id="ML770162">
    <property type="protein sequence ID" value="KAE9384356.1"/>
    <property type="molecule type" value="Genomic_DNA"/>
</dbReference>
<keyword evidence="2" id="KW-1185">Reference proteome</keyword>
<name>A0A6A4GFN0_9AGAR</name>